<accession>A0A6J7JDA0</accession>
<dbReference type="Gene3D" id="3.40.630.30">
    <property type="match status" value="1"/>
</dbReference>
<dbReference type="InterPro" id="IPR000182">
    <property type="entry name" value="GNAT_dom"/>
</dbReference>
<organism evidence="2">
    <name type="scientific">freshwater metagenome</name>
    <dbReference type="NCBI Taxonomy" id="449393"/>
    <lineage>
        <taxon>unclassified sequences</taxon>
        <taxon>metagenomes</taxon>
        <taxon>ecological metagenomes</taxon>
    </lineage>
</organism>
<evidence type="ECO:0000259" key="1">
    <source>
        <dbReference type="PROSITE" id="PS51186"/>
    </source>
</evidence>
<evidence type="ECO:0000313" key="2">
    <source>
        <dbReference type="EMBL" id="CAB4940939.1"/>
    </source>
</evidence>
<sequence length="270" mass="29157">MHVSSLGFRTDLALLTASGSVVEDRGTHLVVRSPDNPSYFWGNFILLAQPPVPGGEREVVGAFHTEFPLAEHVSIGIDTADLTDDARAAFEAAGMTVDVATVLTASALVAPREVEAEVRALDGDDDWEARARLSQQLYPQTSEEAFMSFARQKNVQERRLVDAGLGQRFGAFVDGTLVSTAGAFVTEDGVARFQSVETHPDHRRKGLAAAVVHAAGQHALDRLMNGDGVRTLAIVADTEGEAIGIYRRLGFADAERQLMLERRSGEWAEA</sequence>
<dbReference type="GO" id="GO:0016747">
    <property type="term" value="F:acyltransferase activity, transferring groups other than amino-acyl groups"/>
    <property type="evidence" value="ECO:0007669"/>
    <property type="project" value="InterPro"/>
</dbReference>
<dbReference type="CDD" id="cd04301">
    <property type="entry name" value="NAT_SF"/>
    <property type="match status" value="1"/>
</dbReference>
<protein>
    <submittedName>
        <fullName evidence="2">Unannotated protein</fullName>
    </submittedName>
</protein>
<proteinExistence type="predicted"/>
<dbReference type="SUPFAM" id="SSF55729">
    <property type="entry name" value="Acyl-CoA N-acyltransferases (Nat)"/>
    <property type="match status" value="1"/>
</dbReference>
<dbReference type="Pfam" id="PF00583">
    <property type="entry name" value="Acetyltransf_1"/>
    <property type="match status" value="1"/>
</dbReference>
<dbReference type="AlphaFoldDB" id="A0A6J7JDA0"/>
<feature type="domain" description="N-acetyltransferase" evidence="1">
    <location>
        <begin position="116"/>
        <end position="270"/>
    </location>
</feature>
<dbReference type="PROSITE" id="PS51186">
    <property type="entry name" value="GNAT"/>
    <property type="match status" value="1"/>
</dbReference>
<name>A0A6J7JDA0_9ZZZZ</name>
<reference evidence="2" key="1">
    <citation type="submission" date="2020-05" db="EMBL/GenBank/DDBJ databases">
        <authorList>
            <person name="Chiriac C."/>
            <person name="Salcher M."/>
            <person name="Ghai R."/>
            <person name="Kavagutti S V."/>
        </authorList>
    </citation>
    <scope>NUCLEOTIDE SEQUENCE</scope>
</reference>
<dbReference type="InterPro" id="IPR016181">
    <property type="entry name" value="Acyl_CoA_acyltransferase"/>
</dbReference>
<gene>
    <name evidence="2" type="ORF">UFOPK3662_01883</name>
</gene>
<dbReference type="EMBL" id="CAFBMW010000014">
    <property type="protein sequence ID" value="CAB4940939.1"/>
    <property type="molecule type" value="Genomic_DNA"/>
</dbReference>